<dbReference type="EMBL" id="KN834796">
    <property type="protein sequence ID" value="KIK56608.1"/>
    <property type="molecule type" value="Genomic_DNA"/>
</dbReference>
<dbReference type="HOGENOM" id="CLU_036316_2_0_1"/>
<evidence type="ECO:0000313" key="2">
    <source>
        <dbReference type="Proteomes" id="UP000053593"/>
    </source>
</evidence>
<proteinExistence type="predicted"/>
<protein>
    <recommendedName>
        <fullName evidence="3">F-box domain-containing protein</fullName>
    </recommendedName>
</protein>
<name>A0A0D0CMX9_9AGAR</name>
<sequence>MLKFPNMHASSLPHRQDLPLSSTHRFPGFMTIPALPTEILNLIIDECHSQSSGADDRALTSALLGTLSLVSRAFVPQTRSYLFSEIAMYQIDVPAFLDLLESPFCTIYLANTQGFVLSTNWYVASEPHNQRQQRSPALDRLLTWEFNLPSGTATQTTTTSSEKTITLPKIMPNLKKLGLHWIGWDTLSLAARERLHWGFQSVEELSLWNTTMRTQGEFMELLKSLPALQSLFLDGCVIYTSQRKAALENVELGGEEPTLLNLQRINIMNISNRNVLLLEALGQSARTRVLECHFMNYSDAEISCTTAVGNLVSTTSALLEKFSVQVQASAALRDGFDLGTYFRYPESIFIPFKLFSLPADERLAQIDLSKCPNLKHLALRYEDVDVTPFLERLSGSSFQPDTTSSTPSLKTIFFKHLARHWTQLDDVLQRSYFSSLSEIKYPVVVTYGYDDAETWIEGRATKFKKHLIREMKQSVERTFDLLPKCKERGILRPMEEYVKF</sequence>
<dbReference type="InterPro" id="IPR032675">
    <property type="entry name" value="LRR_dom_sf"/>
</dbReference>
<reference evidence="1 2" key="1">
    <citation type="submission" date="2014-04" db="EMBL/GenBank/DDBJ databases">
        <title>Evolutionary Origins and Diversification of the Mycorrhizal Mutualists.</title>
        <authorList>
            <consortium name="DOE Joint Genome Institute"/>
            <consortium name="Mycorrhizal Genomics Consortium"/>
            <person name="Kohler A."/>
            <person name="Kuo A."/>
            <person name="Nagy L.G."/>
            <person name="Floudas D."/>
            <person name="Copeland A."/>
            <person name="Barry K.W."/>
            <person name="Cichocki N."/>
            <person name="Veneault-Fourrey C."/>
            <person name="LaButti K."/>
            <person name="Lindquist E.A."/>
            <person name="Lipzen A."/>
            <person name="Lundell T."/>
            <person name="Morin E."/>
            <person name="Murat C."/>
            <person name="Riley R."/>
            <person name="Ohm R."/>
            <person name="Sun H."/>
            <person name="Tunlid A."/>
            <person name="Henrissat B."/>
            <person name="Grigoriev I.V."/>
            <person name="Hibbett D.S."/>
            <person name="Martin F."/>
        </authorList>
    </citation>
    <scope>NUCLEOTIDE SEQUENCE [LARGE SCALE GENOMIC DNA]</scope>
    <source>
        <strain evidence="1 2">FD-317 M1</strain>
    </source>
</reference>
<keyword evidence="2" id="KW-1185">Reference proteome</keyword>
<gene>
    <name evidence="1" type="ORF">GYMLUDRAFT_263545</name>
</gene>
<dbReference type="OrthoDB" id="2788229at2759"/>
<evidence type="ECO:0008006" key="3">
    <source>
        <dbReference type="Google" id="ProtNLM"/>
    </source>
</evidence>
<dbReference type="AlphaFoldDB" id="A0A0D0CMX9"/>
<dbReference type="SUPFAM" id="SSF52047">
    <property type="entry name" value="RNI-like"/>
    <property type="match status" value="1"/>
</dbReference>
<accession>A0A0D0CMX9</accession>
<evidence type="ECO:0000313" key="1">
    <source>
        <dbReference type="EMBL" id="KIK56608.1"/>
    </source>
</evidence>
<organism evidence="1 2">
    <name type="scientific">Collybiopsis luxurians FD-317 M1</name>
    <dbReference type="NCBI Taxonomy" id="944289"/>
    <lineage>
        <taxon>Eukaryota</taxon>
        <taxon>Fungi</taxon>
        <taxon>Dikarya</taxon>
        <taxon>Basidiomycota</taxon>
        <taxon>Agaricomycotina</taxon>
        <taxon>Agaricomycetes</taxon>
        <taxon>Agaricomycetidae</taxon>
        <taxon>Agaricales</taxon>
        <taxon>Marasmiineae</taxon>
        <taxon>Omphalotaceae</taxon>
        <taxon>Collybiopsis</taxon>
        <taxon>Collybiopsis luxurians</taxon>
    </lineage>
</organism>
<dbReference type="Gene3D" id="3.80.10.10">
    <property type="entry name" value="Ribonuclease Inhibitor"/>
    <property type="match status" value="1"/>
</dbReference>
<dbReference type="Proteomes" id="UP000053593">
    <property type="component" value="Unassembled WGS sequence"/>
</dbReference>